<gene>
    <name evidence="2" type="ORF">EMO89_07065</name>
</gene>
<organism evidence="2 3">
    <name type="scientific">Bifidobacterium tissieri</name>
    <dbReference type="NCBI Taxonomy" id="1630162"/>
    <lineage>
        <taxon>Bacteria</taxon>
        <taxon>Bacillati</taxon>
        <taxon>Actinomycetota</taxon>
        <taxon>Actinomycetes</taxon>
        <taxon>Bifidobacteriales</taxon>
        <taxon>Bifidobacteriaceae</taxon>
        <taxon>Bifidobacterium</taxon>
    </lineage>
</organism>
<dbReference type="Proteomes" id="UP000412028">
    <property type="component" value="Unassembled WGS sequence"/>
</dbReference>
<dbReference type="InterPro" id="IPR055247">
    <property type="entry name" value="InsJ-like_HTH"/>
</dbReference>
<evidence type="ECO:0000313" key="2">
    <source>
        <dbReference type="EMBL" id="KAA8830138.1"/>
    </source>
</evidence>
<name>A0A5M9ZRL7_9BIFI</name>
<dbReference type="RefSeq" id="WP_150381479.1">
    <property type="nucleotide sequence ID" value="NZ_RZUI01000007.1"/>
</dbReference>
<dbReference type="EMBL" id="RZUI01000007">
    <property type="protein sequence ID" value="KAA8830138.1"/>
    <property type="molecule type" value="Genomic_DNA"/>
</dbReference>
<sequence length="105" mass="12045">MDAQSQQRTQVHSNDDGLATRSEFLRNKALIGEILAGVPVAEASRRHGVTRQWAHELKRRWEREGEAGLLPRSRRAHRIANRTGKEIRERIVAIRRDLDSRGLDS</sequence>
<comment type="caution">
    <text evidence="2">The sequence shown here is derived from an EMBL/GenBank/DDBJ whole genome shotgun (WGS) entry which is preliminary data.</text>
</comment>
<dbReference type="InterPro" id="IPR009057">
    <property type="entry name" value="Homeodomain-like_sf"/>
</dbReference>
<feature type="non-terminal residue" evidence="2">
    <location>
        <position position="105"/>
    </location>
</feature>
<feature type="domain" description="Insertion element IS150 protein InsJ-like helix-turn-helix" evidence="1">
    <location>
        <begin position="31"/>
        <end position="76"/>
    </location>
</feature>
<reference evidence="2 3" key="1">
    <citation type="journal article" date="2019" name="Syst. Appl. Microbiol.">
        <title>Characterization of Bifidobacterium species in feaces of the Egyptian fruit bat: Description of B. vespertilionis sp. nov. and B. rousetti sp. nov.</title>
        <authorList>
            <person name="Modesto M."/>
            <person name="Satti M."/>
            <person name="Watanabe K."/>
            <person name="Puglisi E."/>
            <person name="Morelli L."/>
            <person name="Huang C.-H."/>
            <person name="Liou J.-S."/>
            <person name="Miyashita M."/>
            <person name="Tamura T."/>
            <person name="Saito S."/>
            <person name="Mori K."/>
            <person name="Huang L."/>
            <person name="Sciavilla P."/>
            <person name="Sandri C."/>
            <person name="Spiezio C."/>
            <person name="Vitali F."/>
            <person name="Cavalieri D."/>
            <person name="Perpetuini G."/>
            <person name="Tofalo R."/>
            <person name="Bonetti A."/>
            <person name="Arita M."/>
            <person name="Mattarelli P."/>
        </authorList>
    </citation>
    <scope>NUCLEOTIDE SEQUENCE [LARGE SCALE GENOMIC DNA]</scope>
    <source>
        <strain evidence="2 3">RST7</strain>
    </source>
</reference>
<protein>
    <submittedName>
        <fullName evidence="2">IS481 family transposase</fullName>
    </submittedName>
</protein>
<accession>A0A5M9ZRL7</accession>
<evidence type="ECO:0000259" key="1">
    <source>
        <dbReference type="Pfam" id="PF13518"/>
    </source>
</evidence>
<dbReference type="Pfam" id="PF13518">
    <property type="entry name" value="HTH_28"/>
    <property type="match status" value="1"/>
</dbReference>
<evidence type="ECO:0000313" key="3">
    <source>
        <dbReference type="Proteomes" id="UP000412028"/>
    </source>
</evidence>
<dbReference type="OrthoDB" id="52928at2"/>
<proteinExistence type="predicted"/>
<dbReference type="SUPFAM" id="SSF46689">
    <property type="entry name" value="Homeodomain-like"/>
    <property type="match status" value="1"/>
</dbReference>
<dbReference type="AlphaFoldDB" id="A0A5M9ZRL7"/>